<dbReference type="Proteomes" id="UP000184322">
    <property type="component" value="Chromosome"/>
</dbReference>
<dbReference type="KEGG" id="mpul:BLA55_01620"/>
<keyword evidence="5" id="KW-0406">Ion transport</keyword>
<keyword evidence="10" id="KW-1185">Reference proteome</keyword>
<evidence type="ECO:0008006" key="11">
    <source>
        <dbReference type="Google" id="ProtNLM"/>
    </source>
</evidence>
<evidence type="ECO:0000313" key="9">
    <source>
        <dbReference type="EMBL" id="APJ38368.1"/>
    </source>
</evidence>
<name>A0A1L4FRY8_9BACT</name>
<evidence type="ECO:0000256" key="6">
    <source>
        <dbReference type="ARBA" id="ARBA00023136"/>
    </source>
</evidence>
<dbReference type="EMBL" id="CP017813">
    <property type="protein sequence ID" value="APJ38368.1"/>
    <property type="molecule type" value="Genomic_DNA"/>
</dbReference>
<evidence type="ECO:0000256" key="7">
    <source>
        <dbReference type="ARBA" id="ARBA00023196"/>
    </source>
</evidence>
<dbReference type="InterPro" id="IPR035968">
    <property type="entry name" value="ATP_synth_F1_ATPase_gsu"/>
</dbReference>
<keyword evidence="7" id="KW-0139">CF(1)</keyword>
<gene>
    <name evidence="9" type="ORF">BLA55_01620</name>
</gene>
<dbReference type="AlphaFoldDB" id="A0A1L4FRY8"/>
<dbReference type="GO" id="GO:0045259">
    <property type="term" value="C:proton-transporting ATP synthase complex"/>
    <property type="evidence" value="ECO:0007669"/>
    <property type="project" value="UniProtKB-KW"/>
</dbReference>
<dbReference type="OrthoDB" id="400602at2"/>
<dbReference type="NCBIfam" id="NF045933">
    <property type="entry name" value="MSC_0622_gamma"/>
    <property type="match status" value="1"/>
</dbReference>
<reference evidence="10" key="1">
    <citation type="submission" date="2016-10" db="EMBL/GenBank/DDBJ databases">
        <authorList>
            <person name="Beylefeld A."/>
            <person name="Abolnik C."/>
        </authorList>
    </citation>
    <scope>NUCLEOTIDE SEQUENCE [LARGE SCALE GENOMIC DNA]</scope>
    <source>
        <strain evidence="10">B359_6</strain>
    </source>
</reference>
<comment type="subcellular location">
    <subcellularLocation>
        <location evidence="1">Membrane</location>
        <topology evidence="1">Peripheral membrane protein</topology>
    </subcellularLocation>
</comment>
<evidence type="ECO:0000256" key="5">
    <source>
        <dbReference type="ARBA" id="ARBA00023065"/>
    </source>
</evidence>
<dbReference type="STRING" id="48003.BLA55_01620"/>
<evidence type="ECO:0000256" key="8">
    <source>
        <dbReference type="ARBA" id="ARBA00023310"/>
    </source>
</evidence>
<sequence length="303" mass="35733">MHIKKIKTKLNSFSKLMKIVESNKNITLINILKLSKQISFYYERALSSKRIIESLLGSNIVNNPILNGETTFNIFNIKKSNKFSISKTIWIYVTEEEKYSTNSYLKYEKNLIKNIKKNDLIIPIGQRAINFATQNKYKILFSHSENQIDYLVHILPEFLLEFMEQNGFFNINFVINSSKTKQSFLSVLPLSKMDFNLNVRHLEMEKEMNIKRMNIYPNLNKFINSELNSYLTYMVFTLLNESALINEKYKLVAQNQKIHDLEKKYKQMHLSMLRGKRELEVEQLSLLSSKKDLLHTAGNYKEE</sequence>
<evidence type="ECO:0000256" key="1">
    <source>
        <dbReference type="ARBA" id="ARBA00004170"/>
    </source>
</evidence>
<dbReference type="RefSeq" id="WP_073372371.1">
    <property type="nucleotide sequence ID" value="NZ_CP017813.1"/>
</dbReference>
<dbReference type="GO" id="GO:0046933">
    <property type="term" value="F:proton-transporting ATP synthase activity, rotational mechanism"/>
    <property type="evidence" value="ECO:0007669"/>
    <property type="project" value="InterPro"/>
</dbReference>
<evidence type="ECO:0000256" key="4">
    <source>
        <dbReference type="ARBA" id="ARBA00022781"/>
    </source>
</evidence>
<keyword evidence="6" id="KW-0472">Membrane</keyword>
<proteinExistence type="inferred from homology"/>
<evidence type="ECO:0000313" key="10">
    <source>
        <dbReference type="Proteomes" id="UP000184322"/>
    </source>
</evidence>
<keyword evidence="3" id="KW-0813">Transport</keyword>
<keyword evidence="4" id="KW-0375">Hydrogen ion transport</keyword>
<evidence type="ECO:0000256" key="3">
    <source>
        <dbReference type="ARBA" id="ARBA00022448"/>
    </source>
</evidence>
<dbReference type="SUPFAM" id="SSF52943">
    <property type="entry name" value="ATP synthase (F1-ATPase), gamma subunit"/>
    <property type="match status" value="1"/>
</dbReference>
<keyword evidence="8" id="KW-0066">ATP synthesis</keyword>
<protein>
    <recommendedName>
        <fullName evidence="11">ATP synthase gamma chain</fullName>
    </recommendedName>
</protein>
<evidence type="ECO:0000256" key="2">
    <source>
        <dbReference type="ARBA" id="ARBA00007681"/>
    </source>
</evidence>
<organism evidence="9 10">
    <name type="scientific">Mycoplasmopsis pullorum</name>
    <dbReference type="NCBI Taxonomy" id="48003"/>
    <lineage>
        <taxon>Bacteria</taxon>
        <taxon>Bacillati</taxon>
        <taxon>Mycoplasmatota</taxon>
        <taxon>Mycoplasmoidales</taxon>
        <taxon>Metamycoplasmataceae</taxon>
        <taxon>Mycoplasmopsis</taxon>
    </lineage>
</organism>
<accession>A0A1L4FRY8</accession>
<comment type="similarity">
    <text evidence="2">Belongs to the ATPase gamma chain family.</text>
</comment>